<dbReference type="InterPro" id="IPR050678">
    <property type="entry name" value="DNA_Partitioning_ATPase"/>
</dbReference>
<dbReference type="SUPFAM" id="SSF52540">
    <property type="entry name" value="P-loop containing nucleoside triphosphate hydrolases"/>
    <property type="match status" value="1"/>
</dbReference>
<dbReference type="InterPro" id="IPR025669">
    <property type="entry name" value="AAA_dom"/>
</dbReference>
<evidence type="ECO:0000256" key="2">
    <source>
        <dbReference type="ARBA" id="ARBA00059092"/>
    </source>
</evidence>
<dbReference type="Proteomes" id="UP000250192">
    <property type="component" value="Unassembled WGS sequence"/>
</dbReference>
<organism evidence="4 5">
    <name type="scientific">Schaalia odontolytica</name>
    <dbReference type="NCBI Taxonomy" id="1660"/>
    <lineage>
        <taxon>Bacteria</taxon>
        <taxon>Bacillati</taxon>
        <taxon>Actinomycetota</taxon>
        <taxon>Actinomycetes</taxon>
        <taxon>Actinomycetales</taxon>
        <taxon>Actinomycetaceae</taxon>
        <taxon>Schaalia</taxon>
    </lineage>
</organism>
<comment type="similarity">
    <text evidence="1">Belongs to the ParA family.</text>
</comment>
<dbReference type="PANTHER" id="PTHR13696:SF52">
    <property type="entry name" value="PARA FAMILY PROTEIN CT_582"/>
    <property type="match status" value="1"/>
</dbReference>
<gene>
    <name evidence="4" type="primary">soj_1</name>
    <name evidence="4" type="ORF">NCTC9935_00719</name>
</gene>
<feature type="domain" description="AAA" evidence="3">
    <location>
        <begin position="34"/>
        <end position="212"/>
    </location>
</feature>
<comment type="function">
    <text evidence="2">May play a role in septum formation.</text>
</comment>
<dbReference type="OrthoDB" id="9815116at2"/>
<dbReference type="Gene3D" id="3.40.50.300">
    <property type="entry name" value="P-loop containing nucleotide triphosphate hydrolases"/>
    <property type="match status" value="1"/>
</dbReference>
<dbReference type="EMBL" id="UAPR01000002">
    <property type="protein sequence ID" value="SPT55222.1"/>
    <property type="molecule type" value="Genomic_DNA"/>
</dbReference>
<reference evidence="4 5" key="1">
    <citation type="submission" date="2018-06" db="EMBL/GenBank/DDBJ databases">
        <authorList>
            <consortium name="Pathogen Informatics"/>
            <person name="Doyle S."/>
        </authorList>
    </citation>
    <scope>NUCLEOTIDE SEQUENCE [LARGE SCALE GENOMIC DNA]</scope>
    <source>
        <strain evidence="4 5">NCTC9935</strain>
    </source>
</reference>
<dbReference type="Pfam" id="PF13614">
    <property type="entry name" value="AAA_31"/>
    <property type="match status" value="1"/>
</dbReference>
<sequence length="293" mass="31285">MSTNNTPLSTQIERNLRDLAMLEHATFPRPAHTRIIAVANQKGGVGKTTSAVNLAAGLATGGLSVLVVDADAQGNASSALGVPHPAGTPSTYDVIIGGASIGDVVQPCADIDGIMVCPATIDLSGAEIELVDVERREYRLREALREYVAEHADIDIVLIDCPPSLGLVTLNVMVAADEVMIPIQAEYYALEGLSQLWNTVERIGVDLNPGLRVSGMLLTMADKRTKLSEEVEGEVRSHFPEHTFETVIPRSVRISEAPSYGQTVVTYDPRNVGAIAYRKAALELCQRLSAGGE</sequence>
<dbReference type="STRING" id="1660.APY09_02610"/>
<dbReference type="CDD" id="cd02042">
    <property type="entry name" value="ParAB_family"/>
    <property type="match status" value="1"/>
</dbReference>
<name>A0A2X0VMU9_9ACTO</name>
<dbReference type="RefSeq" id="WP_111823276.1">
    <property type="nucleotide sequence ID" value="NZ_CBDERX010000045.1"/>
</dbReference>
<protein>
    <submittedName>
        <fullName evidence="4">Sporulation initiation inhibitor protein soj</fullName>
    </submittedName>
</protein>
<keyword evidence="5" id="KW-1185">Reference proteome</keyword>
<evidence type="ECO:0000313" key="5">
    <source>
        <dbReference type="Proteomes" id="UP000250192"/>
    </source>
</evidence>
<accession>A0A2X0VMU9</accession>
<dbReference type="InterPro" id="IPR027417">
    <property type="entry name" value="P-loop_NTPase"/>
</dbReference>
<evidence type="ECO:0000313" key="4">
    <source>
        <dbReference type="EMBL" id="SPT55222.1"/>
    </source>
</evidence>
<evidence type="ECO:0000256" key="1">
    <source>
        <dbReference type="ARBA" id="ARBA00006976"/>
    </source>
</evidence>
<dbReference type="GeneID" id="93758187"/>
<evidence type="ECO:0000259" key="3">
    <source>
        <dbReference type="Pfam" id="PF13614"/>
    </source>
</evidence>
<dbReference type="PANTHER" id="PTHR13696">
    <property type="entry name" value="P-LOOP CONTAINING NUCLEOSIDE TRIPHOSPHATE HYDROLASE"/>
    <property type="match status" value="1"/>
</dbReference>
<dbReference type="FunFam" id="3.40.50.300:FF:000285">
    <property type="entry name" value="Sporulation initiation inhibitor Soj"/>
    <property type="match status" value="1"/>
</dbReference>
<proteinExistence type="inferred from homology"/>
<dbReference type="AlphaFoldDB" id="A0A2X0VMU9"/>